<feature type="compositionally biased region" description="Basic and acidic residues" evidence="1">
    <location>
        <begin position="554"/>
        <end position="573"/>
    </location>
</feature>
<dbReference type="AlphaFoldDB" id="A0A8S3XC37"/>
<name>A0A8S3XC37_PARAO</name>
<comment type="caution">
    <text evidence="2">The sequence shown here is derived from an EMBL/GenBank/DDBJ whole genome shotgun (WGS) entry which is preliminary data.</text>
</comment>
<reference evidence="2" key="1">
    <citation type="submission" date="2021-04" db="EMBL/GenBank/DDBJ databases">
        <authorList>
            <person name="Tunstrom K."/>
        </authorList>
    </citation>
    <scope>NUCLEOTIDE SEQUENCE</scope>
</reference>
<gene>
    <name evidence="2" type="ORF">PAPOLLO_LOCUS15548</name>
</gene>
<sequence>MTLRTPRRRISPRTKRRYRAIKEFLRRALGTTSQPDTKTNSNISVSVSDLKHKIVGIEKQLDQVSQHCRNLITVDDGTRCESTTRTLQNNESKNNIQNIPIKINPVETKVLYKTSENLYKNCEESDFTSRISNLYNEQSLTHQTNKSAPKIDCHNVRNKKKIRKCENELHVVNEIVSNSKRRKKALTFDNNKPPFLTASYYSSIDLLKPDIPTRRHEKRRPKIEYNEEIIKKDSNKNKEVEERNNIELILRKNDERSKRKRYKSDKKELDKDFIADIIRRQYKPVKLFNKRESDLSQLSAPLCRDQDFSVYENIQEGSELCSCCFDEPINNELVGYRRRSDSSDVRSICDTRLYSSKRYPRLKQNRRNQEYYNDSLYDLVPVKEKSSPKSRRKFANDNIISYDHYKEVPPSPRSLRPRLNLKAQHYDELDNSSPYVTHSHQKMLLEKSKTQNINKNLKNHDLSDFVIPENNEVLIQTSPSLEPPNFLNQNDVEDESLQYPSFAQNPTNSLVNDLSFNKTQEIDICVDKTDKALCEIKDILQTFLEEMKKETTSDKSDAFDKTLNKSENQKQDIQKTNVPMFPNSNHSFHYTNEPFAGKPCVPAFPNACCYPLLPICPINCVQSGYVMPSQSYTCAACNTLPKEAVGQEKEVTINLDTAKVKNDETQQLIKEIYNFVKQSPKPKVNAELRDVSIENIDALEEKPETKLLTSRSVGAGSNMSVHDVKVGTSQMKCYSKSCEAFGSKKADDNLYSNGSYSDTILEKLSLEAAAAQESDFDFSSILDMKVKPRKQKTFSKVLRSFGSLLKKRKKDVIEELSESESTVEEDMNPISPFRQQVTNYMMRGEEYYQQPPFPPKHAYQPRPPECSYRQSVGLESRHGYQHLPPKHAFDPYAPMMHHGSQYQGTSPSYTTSFDNHYNQIPPQVPLCLKEIEVKSIGTQSEKKQSFF</sequence>
<feature type="region of interest" description="Disordered" evidence="1">
    <location>
        <begin position="554"/>
        <end position="577"/>
    </location>
</feature>
<dbReference type="OrthoDB" id="7462635at2759"/>
<keyword evidence="3" id="KW-1185">Reference proteome</keyword>
<evidence type="ECO:0000313" key="3">
    <source>
        <dbReference type="Proteomes" id="UP000691718"/>
    </source>
</evidence>
<dbReference type="EMBL" id="CAJQZP010001037">
    <property type="protein sequence ID" value="CAG5011209.1"/>
    <property type="molecule type" value="Genomic_DNA"/>
</dbReference>
<organism evidence="2 3">
    <name type="scientific">Parnassius apollo</name>
    <name type="common">Apollo butterfly</name>
    <name type="synonym">Papilio apollo</name>
    <dbReference type="NCBI Taxonomy" id="110799"/>
    <lineage>
        <taxon>Eukaryota</taxon>
        <taxon>Metazoa</taxon>
        <taxon>Ecdysozoa</taxon>
        <taxon>Arthropoda</taxon>
        <taxon>Hexapoda</taxon>
        <taxon>Insecta</taxon>
        <taxon>Pterygota</taxon>
        <taxon>Neoptera</taxon>
        <taxon>Endopterygota</taxon>
        <taxon>Lepidoptera</taxon>
        <taxon>Glossata</taxon>
        <taxon>Ditrysia</taxon>
        <taxon>Papilionoidea</taxon>
        <taxon>Papilionidae</taxon>
        <taxon>Parnassiinae</taxon>
        <taxon>Parnassini</taxon>
        <taxon>Parnassius</taxon>
        <taxon>Parnassius</taxon>
    </lineage>
</organism>
<dbReference type="Proteomes" id="UP000691718">
    <property type="component" value="Unassembled WGS sequence"/>
</dbReference>
<proteinExistence type="predicted"/>
<accession>A0A8S3XC37</accession>
<protein>
    <submittedName>
        <fullName evidence="2">(apollo) hypothetical protein</fullName>
    </submittedName>
</protein>
<evidence type="ECO:0000313" key="2">
    <source>
        <dbReference type="EMBL" id="CAG5011209.1"/>
    </source>
</evidence>
<evidence type="ECO:0000256" key="1">
    <source>
        <dbReference type="SAM" id="MobiDB-lite"/>
    </source>
</evidence>